<reference evidence="2 3" key="1">
    <citation type="journal article" date="2010" name="Stand. Genomic Sci.">
        <title>Complete genome sequence of Coraliomargarita akajimensis type strain (04OKA010-24).</title>
        <authorList>
            <person name="Mavromatis K."/>
            <person name="Abt B."/>
            <person name="Brambilla E."/>
            <person name="Lapidus A."/>
            <person name="Copeland A."/>
            <person name="Deshpande S."/>
            <person name="Nolan M."/>
            <person name="Lucas S."/>
            <person name="Tice H."/>
            <person name="Cheng J.F."/>
            <person name="Han C."/>
            <person name="Detter J.C."/>
            <person name="Woyke T."/>
            <person name="Goodwin L."/>
            <person name="Pitluck S."/>
            <person name="Held B."/>
            <person name="Brettin T."/>
            <person name="Tapia R."/>
            <person name="Ivanova N."/>
            <person name="Mikhailova N."/>
            <person name="Pati A."/>
            <person name="Liolios K."/>
            <person name="Chen A."/>
            <person name="Palaniappan K."/>
            <person name="Land M."/>
            <person name="Hauser L."/>
            <person name="Chang Y.J."/>
            <person name="Jeffries C.D."/>
            <person name="Rohde M."/>
            <person name="Goker M."/>
            <person name="Bristow J."/>
            <person name="Eisen J.A."/>
            <person name="Markowitz V."/>
            <person name="Hugenholtz P."/>
            <person name="Klenk H.P."/>
            <person name="Kyrpides N.C."/>
        </authorList>
    </citation>
    <scope>NUCLEOTIDE SEQUENCE [LARGE SCALE GENOMIC DNA]</scope>
    <source>
        <strain evidence="3">DSM 45221 / IAM 15411 / JCM 23193 / KCTC 12865</strain>
    </source>
</reference>
<gene>
    <name evidence="2" type="ordered locus">Caka_2030</name>
</gene>
<feature type="signal peptide" evidence="1">
    <location>
        <begin position="1"/>
        <end position="23"/>
    </location>
</feature>
<dbReference type="AlphaFoldDB" id="D5ELB2"/>
<dbReference type="RefSeq" id="WP_013043770.1">
    <property type="nucleotide sequence ID" value="NC_014008.1"/>
</dbReference>
<evidence type="ECO:0000313" key="2">
    <source>
        <dbReference type="EMBL" id="ADE55048.1"/>
    </source>
</evidence>
<keyword evidence="1" id="KW-0732">Signal</keyword>
<feature type="chain" id="PRO_5003070772" evidence="1">
    <location>
        <begin position="24"/>
        <end position="548"/>
    </location>
</feature>
<organism evidence="2 3">
    <name type="scientific">Coraliomargarita akajimensis (strain DSM 45221 / IAM 15411 / JCM 23193 / KCTC 12865 / 04OKA010-24)</name>
    <dbReference type="NCBI Taxonomy" id="583355"/>
    <lineage>
        <taxon>Bacteria</taxon>
        <taxon>Pseudomonadati</taxon>
        <taxon>Verrucomicrobiota</taxon>
        <taxon>Opitutia</taxon>
        <taxon>Puniceicoccales</taxon>
        <taxon>Coraliomargaritaceae</taxon>
        <taxon>Coraliomargarita</taxon>
    </lineage>
</organism>
<dbReference type="EMBL" id="CP001998">
    <property type="protein sequence ID" value="ADE55048.1"/>
    <property type="molecule type" value="Genomic_DNA"/>
</dbReference>
<dbReference type="OrthoDB" id="184824at2"/>
<dbReference type="Proteomes" id="UP000000925">
    <property type="component" value="Chromosome"/>
</dbReference>
<protein>
    <submittedName>
        <fullName evidence="2">Uncharacterized protein</fullName>
    </submittedName>
</protein>
<sequence length="548" mass="59263">MNPVKHILFLSMGAQLSMLAAQATPSTDLHLGHFEVQIDYESSPGNPDAGWQFSVSYDVTNDFNTAEGVVRLDPANTTIVATPDTETVLSGPFQGLGDAGDSIWLLPQANRPGQIFFGWRTIIPAGIFQKSFSGFFTPDGQGNIIVELIDVSGPAVDAGGKFAMWESKSLGGVEMHFNTADGLDANDRLEPVPIGEHAHYNYGLTQPGNYEVTFRASGRLNPGQSDGGQDTSSTATFHFAVPFSSVAKGEAQLRLALTEAAGTAAIHPTGESVEYAPGQVVLVTEAQEVVSILRPYAFGIDPTATTSTVESHRIGLPGLDPVAFTSGTTLATNPLEILQVIGPGNLETVMDGNARYFVFSESGIYRVKLRAIGMDGTNTVYGPDFELVFLAGLEADYGFADWADSFERTHGLTPGSLLDDGSDWDGDSIPDVVEYQLFWEGLDPAVADADKLPMPDPSDPNGLIIFHRDTYKDRLNRDNENIVLEYSADFSTWSGWSDRAHGWPLENFETGAENGNAYGRIQRRAFRLPEDSTAPANGFFRWRIDAAN</sequence>
<accession>D5ELB2</accession>
<evidence type="ECO:0000313" key="3">
    <source>
        <dbReference type="Proteomes" id="UP000000925"/>
    </source>
</evidence>
<dbReference type="HOGENOM" id="CLU_496699_0_0_0"/>
<dbReference type="KEGG" id="caa:Caka_2030"/>
<proteinExistence type="predicted"/>
<keyword evidence="3" id="KW-1185">Reference proteome</keyword>
<name>D5ELB2_CORAD</name>
<dbReference type="NCBIfam" id="NF038134">
    <property type="entry name" value="choice_anch_M"/>
    <property type="match status" value="1"/>
</dbReference>
<evidence type="ECO:0000256" key="1">
    <source>
        <dbReference type="SAM" id="SignalP"/>
    </source>
</evidence>
<dbReference type="STRING" id="583355.Caka_2030"/>